<reference evidence="1 2" key="1">
    <citation type="submission" date="2023-01" db="EMBL/GenBank/DDBJ databases">
        <title>Analysis of 21 Apiospora genomes using comparative genomics revels a genus with tremendous synthesis potential of carbohydrate active enzymes and secondary metabolites.</title>
        <authorList>
            <person name="Sorensen T."/>
        </authorList>
    </citation>
    <scope>NUCLEOTIDE SEQUENCE [LARGE SCALE GENOMIC DNA]</scope>
    <source>
        <strain evidence="1 2">CBS 117206</strain>
    </source>
</reference>
<comment type="caution">
    <text evidence="1">The sequence shown here is derived from an EMBL/GenBank/DDBJ whole genome shotgun (WGS) entry which is preliminary data.</text>
</comment>
<dbReference type="EMBL" id="JAQQWP010000009">
    <property type="protein sequence ID" value="KAK8100205.1"/>
    <property type="molecule type" value="Genomic_DNA"/>
</dbReference>
<dbReference type="Proteomes" id="UP001392437">
    <property type="component" value="Unassembled WGS sequence"/>
</dbReference>
<evidence type="ECO:0000313" key="1">
    <source>
        <dbReference type="EMBL" id="KAK8100205.1"/>
    </source>
</evidence>
<sequence length="69" mass="8040">MLDFRLIFVHCKLQMICNYIHEHGGLEDEERVIDSDFESGSHIEIYSHRNPTCTIYHFLAGLTSGDLDR</sequence>
<name>A0AAW0QC43_9PEZI</name>
<evidence type="ECO:0000313" key="2">
    <source>
        <dbReference type="Proteomes" id="UP001392437"/>
    </source>
</evidence>
<proteinExistence type="predicted"/>
<organism evidence="1 2">
    <name type="scientific">Apiospora kogelbergensis</name>
    <dbReference type="NCBI Taxonomy" id="1337665"/>
    <lineage>
        <taxon>Eukaryota</taxon>
        <taxon>Fungi</taxon>
        <taxon>Dikarya</taxon>
        <taxon>Ascomycota</taxon>
        <taxon>Pezizomycotina</taxon>
        <taxon>Sordariomycetes</taxon>
        <taxon>Xylariomycetidae</taxon>
        <taxon>Amphisphaeriales</taxon>
        <taxon>Apiosporaceae</taxon>
        <taxon>Apiospora</taxon>
    </lineage>
</organism>
<accession>A0AAW0QC43</accession>
<gene>
    <name evidence="1" type="ORF">PG999_010579</name>
</gene>
<keyword evidence="2" id="KW-1185">Reference proteome</keyword>
<dbReference type="AlphaFoldDB" id="A0AAW0QC43"/>
<protein>
    <submittedName>
        <fullName evidence="1">Uncharacterized protein</fullName>
    </submittedName>
</protein>